<dbReference type="Proteomes" id="UP000046067">
    <property type="component" value="Unassembled WGS sequence"/>
</dbReference>
<name>A0A655WW86_VIBCL</name>
<dbReference type="RefSeq" id="WP_053033847.1">
    <property type="nucleotide sequence ID" value="NZ_CWSL01000002.1"/>
</dbReference>
<dbReference type="AlphaFoldDB" id="A0A655WW86"/>
<accession>A0A655WW86</accession>
<proteinExistence type="predicted"/>
<evidence type="ECO:0000313" key="2">
    <source>
        <dbReference type="Proteomes" id="UP000046067"/>
    </source>
</evidence>
<gene>
    <name evidence="1" type="ORF">ERS013201_01490</name>
</gene>
<sequence length="309" mass="36297">MIETKIGCIDGDSWEELCQQVYKRRYTTYQEMVASPGDWGIEGFVRDHGIAIQCYCPDKNYSAKELTQKQVNKITRDLNKLSEHEAELHARIGDRPEDLIKQWIFITPYMEKNELLKHLIKKENEVRAKNLKYISSDFKVLIHTIDDYLEDINTIKVLNGKKLVLSDSYDKYIEKHEDSDDYSKNIYRKNKVRCTNGGNYNISKHEKLNEITKDKFISGDKLIRTIEMNIPEIYQILSGVINQYEMEVEELCCTWFGTHFELIDKIKLQLKERLVSEEKISRSISNSDIDEIVDHMVSKWIALCPLEVE</sequence>
<dbReference type="EMBL" id="CWQJ01000007">
    <property type="protein sequence ID" value="CSB98299.1"/>
    <property type="molecule type" value="Genomic_DNA"/>
</dbReference>
<organism evidence="1 2">
    <name type="scientific">Vibrio cholerae</name>
    <dbReference type="NCBI Taxonomy" id="666"/>
    <lineage>
        <taxon>Bacteria</taxon>
        <taxon>Pseudomonadati</taxon>
        <taxon>Pseudomonadota</taxon>
        <taxon>Gammaproteobacteria</taxon>
        <taxon>Vibrionales</taxon>
        <taxon>Vibrionaceae</taxon>
        <taxon>Vibrio</taxon>
    </lineage>
</organism>
<evidence type="ECO:0000313" key="1">
    <source>
        <dbReference type="EMBL" id="CSB98299.1"/>
    </source>
</evidence>
<reference evidence="1 2" key="1">
    <citation type="submission" date="2015-07" db="EMBL/GenBank/DDBJ databases">
        <authorList>
            <consortium name="Pathogen Informatics"/>
        </authorList>
    </citation>
    <scope>NUCLEOTIDE SEQUENCE [LARGE SCALE GENOMIC DNA]</scope>
    <source>
        <strain evidence="1 2">A325</strain>
    </source>
</reference>
<protein>
    <submittedName>
        <fullName evidence="1">Uncharacterized protein</fullName>
    </submittedName>
</protein>